<feature type="transmembrane region" description="Helical" evidence="6">
    <location>
        <begin position="143"/>
        <end position="165"/>
    </location>
</feature>
<protein>
    <submittedName>
        <fullName evidence="8">Hippocampus abundant transcript-like protein 1</fullName>
    </submittedName>
</protein>
<feature type="transmembrane region" description="Helical" evidence="6">
    <location>
        <begin position="336"/>
        <end position="355"/>
    </location>
</feature>
<dbReference type="InterPro" id="IPR020846">
    <property type="entry name" value="MFS_dom"/>
</dbReference>
<name>A0A2P2LF70_RHIMU</name>
<evidence type="ECO:0000256" key="3">
    <source>
        <dbReference type="ARBA" id="ARBA00022692"/>
    </source>
</evidence>
<dbReference type="PROSITE" id="PS50850">
    <property type="entry name" value="MFS"/>
    <property type="match status" value="1"/>
</dbReference>
<feature type="transmembrane region" description="Helical" evidence="6">
    <location>
        <begin position="247"/>
        <end position="268"/>
    </location>
</feature>
<dbReference type="AlphaFoldDB" id="A0A2P2LF70"/>
<feature type="transmembrane region" description="Helical" evidence="6">
    <location>
        <begin position="375"/>
        <end position="395"/>
    </location>
</feature>
<feature type="transmembrane region" description="Helical" evidence="6">
    <location>
        <begin position="171"/>
        <end position="189"/>
    </location>
</feature>
<keyword evidence="4 6" id="KW-1133">Transmembrane helix</keyword>
<reference evidence="8" key="1">
    <citation type="submission" date="2018-02" db="EMBL/GenBank/DDBJ databases">
        <title>Rhizophora mucronata_Transcriptome.</title>
        <authorList>
            <person name="Meera S.P."/>
            <person name="Sreeshan A."/>
            <person name="Augustine A."/>
        </authorList>
    </citation>
    <scope>NUCLEOTIDE SEQUENCE</scope>
    <source>
        <tissue evidence="8">Leaf</tissue>
    </source>
</reference>
<comment type="subcellular location">
    <subcellularLocation>
        <location evidence="1">Membrane</location>
        <topology evidence="1">Multi-pass membrane protein</topology>
    </subcellularLocation>
</comment>
<feature type="transmembrane region" description="Helical" evidence="6">
    <location>
        <begin position="109"/>
        <end position="131"/>
    </location>
</feature>
<keyword evidence="5 6" id="KW-0472">Membrane</keyword>
<evidence type="ECO:0000259" key="7">
    <source>
        <dbReference type="PROSITE" id="PS50850"/>
    </source>
</evidence>
<evidence type="ECO:0000256" key="4">
    <source>
        <dbReference type="ARBA" id="ARBA00022989"/>
    </source>
</evidence>
<evidence type="ECO:0000256" key="6">
    <source>
        <dbReference type="SAM" id="Phobius"/>
    </source>
</evidence>
<dbReference type="SUPFAM" id="SSF103473">
    <property type="entry name" value="MFS general substrate transporter"/>
    <property type="match status" value="1"/>
</dbReference>
<keyword evidence="3 6" id="KW-0812">Transmembrane</keyword>
<dbReference type="PANTHER" id="PTHR23504:SF95">
    <property type="entry name" value="MAJOR FACILITATOR SUPERFAMILY PROTEIN"/>
    <property type="match status" value="1"/>
</dbReference>
<feature type="transmembrane region" description="Helical" evidence="6">
    <location>
        <begin position="12"/>
        <end position="34"/>
    </location>
</feature>
<feature type="transmembrane region" description="Helical" evidence="6">
    <location>
        <begin position="311"/>
        <end position="330"/>
    </location>
</feature>
<feature type="transmembrane region" description="Helical" evidence="6">
    <location>
        <begin position="401"/>
        <end position="425"/>
    </location>
</feature>
<dbReference type="Pfam" id="PF07690">
    <property type="entry name" value="MFS_1"/>
    <property type="match status" value="1"/>
</dbReference>
<feature type="transmembrane region" description="Helical" evidence="6">
    <location>
        <begin position="46"/>
        <end position="68"/>
    </location>
</feature>
<dbReference type="InterPro" id="IPR036259">
    <property type="entry name" value="MFS_trans_sf"/>
</dbReference>
<accession>A0A2P2LF70</accession>
<evidence type="ECO:0000313" key="8">
    <source>
        <dbReference type="EMBL" id="MBX16625.1"/>
    </source>
</evidence>
<evidence type="ECO:0000256" key="2">
    <source>
        <dbReference type="ARBA" id="ARBA00022448"/>
    </source>
</evidence>
<feature type="transmembrane region" description="Helical" evidence="6">
    <location>
        <begin position="280"/>
        <end position="299"/>
    </location>
</feature>
<feature type="domain" description="Major facilitator superfamily (MFS) profile" evidence="7">
    <location>
        <begin position="1"/>
        <end position="193"/>
    </location>
</feature>
<keyword evidence="2" id="KW-0813">Transport</keyword>
<feature type="transmembrane region" description="Helical" evidence="6">
    <location>
        <begin position="80"/>
        <end position="97"/>
    </location>
</feature>
<sequence length="443" mass="47411">MENKLGDLSHLFVTVFLSSLCRVMVIPAITDVTMSALCPGQDECSLAIYLSGVQQAVVGAGSVVLTPLIGNLSDKYGRKALLTLPMALSIIPLVTLACSRTTNFFYAYYVLRTITATVSDGSITCLANAYVADIVSERQRTSAFGVLSGVVYAAFVFGTLATRFLSTALTFQFAASASILGVIYMRIFLKESLPVGENCLTEPILKRGQGDTGDAGDLPAKQLELKTIPSLGDLISLLRTSPTFSQAAVVAFFNGLAVGGAEASLMYFLKARFHFNKNQYADLMLIVSVAATVSQLIFMPLVAPLLPEEKLLSLGLLVGVTNCLLYSISWSYWVPYAISVLSIFVAFVPPCLLSIASKQVGPHEQGKAQGCIQGLISLANIISPLIFSPLTALFLSNEAPFYFPGFSHLCIGFAMMIAFIQSVMIRTGPCLPSQMTSSNSMLA</sequence>
<dbReference type="PANTHER" id="PTHR23504">
    <property type="entry name" value="MAJOR FACILITATOR SUPERFAMILY DOMAIN-CONTAINING PROTEIN 10"/>
    <property type="match status" value="1"/>
</dbReference>
<organism evidence="8">
    <name type="scientific">Rhizophora mucronata</name>
    <name type="common">Asiatic mangrove</name>
    <dbReference type="NCBI Taxonomy" id="61149"/>
    <lineage>
        <taxon>Eukaryota</taxon>
        <taxon>Viridiplantae</taxon>
        <taxon>Streptophyta</taxon>
        <taxon>Embryophyta</taxon>
        <taxon>Tracheophyta</taxon>
        <taxon>Spermatophyta</taxon>
        <taxon>Magnoliopsida</taxon>
        <taxon>eudicotyledons</taxon>
        <taxon>Gunneridae</taxon>
        <taxon>Pentapetalae</taxon>
        <taxon>rosids</taxon>
        <taxon>fabids</taxon>
        <taxon>Malpighiales</taxon>
        <taxon>Rhizophoraceae</taxon>
        <taxon>Rhizophora</taxon>
    </lineage>
</organism>
<dbReference type="Gene3D" id="1.20.1250.20">
    <property type="entry name" value="MFS general substrate transporter like domains"/>
    <property type="match status" value="1"/>
</dbReference>
<dbReference type="GO" id="GO:0022857">
    <property type="term" value="F:transmembrane transporter activity"/>
    <property type="evidence" value="ECO:0007669"/>
    <property type="project" value="InterPro"/>
</dbReference>
<dbReference type="CDD" id="cd17330">
    <property type="entry name" value="MFS_SLC46_TetA_like"/>
    <property type="match status" value="1"/>
</dbReference>
<proteinExistence type="predicted"/>
<evidence type="ECO:0000256" key="1">
    <source>
        <dbReference type="ARBA" id="ARBA00004141"/>
    </source>
</evidence>
<evidence type="ECO:0000256" key="5">
    <source>
        <dbReference type="ARBA" id="ARBA00023136"/>
    </source>
</evidence>
<dbReference type="InterPro" id="IPR011701">
    <property type="entry name" value="MFS"/>
</dbReference>
<dbReference type="EMBL" id="GGEC01036141">
    <property type="protein sequence ID" value="MBX16625.1"/>
    <property type="molecule type" value="Transcribed_RNA"/>
</dbReference>
<dbReference type="GO" id="GO:0016020">
    <property type="term" value="C:membrane"/>
    <property type="evidence" value="ECO:0007669"/>
    <property type="project" value="UniProtKB-SubCell"/>
</dbReference>